<feature type="domain" description="AraC effector-binding" evidence="1">
    <location>
        <begin position="198"/>
        <end position="337"/>
    </location>
</feature>
<dbReference type="SMART" id="SM00871">
    <property type="entry name" value="AraC_E_bind"/>
    <property type="match status" value="1"/>
</dbReference>
<organism evidence="2 3">
    <name type="scientific">Flavobacterium aureirubrum</name>
    <dbReference type="NCBI Taxonomy" id="3133147"/>
    <lineage>
        <taxon>Bacteria</taxon>
        <taxon>Pseudomonadati</taxon>
        <taxon>Bacteroidota</taxon>
        <taxon>Flavobacteriia</taxon>
        <taxon>Flavobacteriales</taxon>
        <taxon>Flavobacteriaceae</taxon>
        <taxon>Flavobacterium</taxon>
    </lineage>
</organism>
<dbReference type="Proteomes" id="UP001460072">
    <property type="component" value="Unassembled WGS sequence"/>
</dbReference>
<dbReference type="SUPFAM" id="SSF55961">
    <property type="entry name" value="Bet v1-like"/>
    <property type="match status" value="1"/>
</dbReference>
<dbReference type="Pfam" id="PF06445">
    <property type="entry name" value="GyrI-like"/>
    <property type="match status" value="1"/>
</dbReference>
<evidence type="ECO:0000313" key="2">
    <source>
        <dbReference type="EMBL" id="MEM0542380.1"/>
    </source>
</evidence>
<proteinExistence type="predicted"/>
<dbReference type="InterPro" id="IPR010499">
    <property type="entry name" value="AraC_E-bd"/>
</dbReference>
<evidence type="ECO:0000259" key="1">
    <source>
        <dbReference type="SMART" id="SM00871"/>
    </source>
</evidence>
<dbReference type="RefSeq" id="WP_342695601.1">
    <property type="nucleotide sequence ID" value="NZ_JBCGDO010000007.1"/>
</dbReference>
<name>A0ABU9N435_9FLAO</name>
<dbReference type="Gene3D" id="3.20.80.10">
    <property type="entry name" value="Regulatory factor, effector binding domain"/>
    <property type="match status" value="1"/>
</dbReference>
<dbReference type="EMBL" id="JBCGDO010000007">
    <property type="protein sequence ID" value="MEM0542380.1"/>
    <property type="molecule type" value="Genomic_DNA"/>
</dbReference>
<dbReference type="InterPro" id="IPR011256">
    <property type="entry name" value="Reg_factor_effector_dom_sf"/>
</dbReference>
<evidence type="ECO:0000313" key="3">
    <source>
        <dbReference type="Proteomes" id="UP001460072"/>
    </source>
</evidence>
<protein>
    <submittedName>
        <fullName evidence="2">GyrI-like domain-containing protein</fullName>
    </submittedName>
</protein>
<dbReference type="SUPFAM" id="SSF55136">
    <property type="entry name" value="Probable bacterial effector-binding domain"/>
    <property type="match status" value="1"/>
</dbReference>
<comment type="caution">
    <text evidence="2">The sequence shown here is derived from an EMBL/GenBank/DDBJ whole genome shotgun (WGS) entry which is preliminary data.</text>
</comment>
<accession>A0ABU9N435</accession>
<sequence length="367" mass="41637">MRILKYFFLLILLLLIGITVYVATQKGDFEIVKSAIIKTPRSTVFDYVNDYKNWETFGIWMHKENNMKIEYPTKTAGVGAFSSWKSDFGTGAIKTYFVQENDNIYQKTNFNGTNATIFWKFKDTIGGTKVSVLCKGKMDVLTKIKIFFKGGISSVLTDVFEKSLVKLDKTLAFEIKTYSIKVNGIVQRGSGYCIKQTVSCKIKNVSKNIKIILPRLVRFFKKNNIKMVGKPFVLYDTYDLSKDFVTFSVCIPTEKQIFISAVSDMTTAEIVPFTCLKTTLIGDYSHINEAWKKAEKYIVDNGLVQNFAGKYVEVYVKTIDDVKQPSKWVTEIYIPVFPKVSVVQPLVPVIKTEAQTVEPVSTPAEIP</sequence>
<keyword evidence="3" id="KW-1185">Reference proteome</keyword>
<reference evidence="2 3" key="1">
    <citation type="submission" date="2024-03" db="EMBL/GenBank/DDBJ databases">
        <title>Two novel species of the genus Flavobacterium exhibiting potentially degradation of complex polysaccharides.</title>
        <authorList>
            <person name="Lian X."/>
        </authorList>
    </citation>
    <scope>NUCLEOTIDE SEQUENCE [LARGE SCALE GENOMIC DNA]</scope>
    <source>
        <strain evidence="3">j3</strain>
    </source>
</reference>
<gene>
    <name evidence="2" type="ORF">WFZ85_07105</name>
</gene>
<dbReference type="InterPro" id="IPR029442">
    <property type="entry name" value="GyrI-like"/>
</dbReference>